<reference evidence="1 2" key="1">
    <citation type="journal article" date="1994" name="Int. J. Syst. Bacteriol.">
        <title>Phylogenetic positions of novel aerobic, bacteriochlorophyll a-containing bacteria and description of Roseococcus thiosulfatophilus gen. nov., sp. nov., Erythromicrobium ramosum gen. nov., sp. nov., and Erythrobacter litoralis sp. nov.</title>
        <authorList>
            <person name="Yurkov V."/>
            <person name="Stackebrandt E."/>
            <person name="Holmes A."/>
            <person name="Fuerst J.A."/>
            <person name="Hugenholtz P."/>
            <person name="Golecki J."/>
            <person name="Gad'on N."/>
            <person name="Gorlenko V.M."/>
            <person name="Kompantseva E.I."/>
            <person name="Drews G."/>
        </authorList>
    </citation>
    <scope>NUCLEOTIDE SEQUENCE [LARGE SCALE GENOMIC DNA]</scope>
    <source>
        <strain evidence="1 2">KR-99</strain>
    </source>
</reference>
<comment type="caution">
    <text evidence="1">The sequence shown here is derived from an EMBL/GenBank/DDBJ whole genome shotgun (WGS) entry which is preliminary data.</text>
</comment>
<dbReference type="AlphaFoldDB" id="A0A7V8RDC7"/>
<sequence>MMLSAPKFKSRLPWDFEEDIDTNFHQLNEGLKVVRRQIGDETYARLVEMSDRMRAHFEADPDDKTEDGIKGRELIDEMTDILRASRRRKAPRGNG</sequence>
<dbReference type="Proteomes" id="UP000589292">
    <property type="component" value="Unassembled WGS sequence"/>
</dbReference>
<proteinExistence type="predicted"/>
<name>A0A7V8RDC7_9SPHN</name>
<evidence type="ECO:0000313" key="2">
    <source>
        <dbReference type="Proteomes" id="UP000589292"/>
    </source>
</evidence>
<dbReference type="EMBL" id="VDES01000002">
    <property type="protein sequence ID" value="MBA1374402.1"/>
    <property type="molecule type" value="Genomic_DNA"/>
</dbReference>
<gene>
    <name evidence="1" type="ORF">FG486_08630</name>
</gene>
<accession>A0A7V8RDC7</accession>
<organism evidence="1 2">
    <name type="scientific">Sphingomonas ursincola</name>
    <dbReference type="NCBI Taxonomy" id="56361"/>
    <lineage>
        <taxon>Bacteria</taxon>
        <taxon>Pseudomonadati</taxon>
        <taxon>Pseudomonadota</taxon>
        <taxon>Alphaproteobacteria</taxon>
        <taxon>Sphingomonadales</taxon>
        <taxon>Sphingomonadaceae</taxon>
        <taxon>Sphingomonas</taxon>
    </lineage>
</organism>
<evidence type="ECO:0000313" key="1">
    <source>
        <dbReference type="EMBL" id="MBA1374402.1"/>
    </source>
</evidence>
<keyword evidence="2" id="KW-1185">Reference proteome</keyword>
<protein>
    <submittedName>
        <fullName evidence="1">Uncharacterized protein</fullName>
    </submittedName>
</protein>